<gene>
    <name evidence="1" type="ORF">V6N12_016310</name>
</gene>
<protein>
    <submittedName>
        <fullName evidence="1">Uncharacterized protein</fullName>
    </submittedName>
</protein>
<keyword evidence="2" id="KW-1185">Reference proteome</keyword>
<evidence type="ECO:0000313" key="1">
    <source>
        <dbReference type="EMBL" id="KAK8517459.1"/>
    </source>
</evidence>
<accession>A0ABR2CD82</accession>
<reference evidence="1 2" key="1">
    <citation type="journal article" date="2024" name="G3 (Bethesda)">
        <title>Genome assembly of Hibiscus sabdariffa L. provides insights into metabolisms of medicinal natural products.</title>
        <authorList>
            <person name="Kim T."/>
        </authorList>
    </citation>
    <scope>NUCLEOTIDE SEQUENCE [LARGE SCALE GENOMIC DNA]</scope>
    <source>
        <strain evidence="1">TK-2024</strain>
        <tissue evidence="1">Old leaves</tissue>
    </source>
</reference>
<dbReference type="InterPro" id="IPR029058">
    <property type="entry name" value="AB_hydrolase_fold"/>
</dbReference>
<organism evidence="1 2">
    <name type="scientific">Hibiscus sabdariffa</name>
    <name type="common">roselle</name>
    <dbReference type="NCBI Taxonomy" id="183260"/>
    <lineage>
        <taxon>Eukaryota</taxon>
        <taxon>Viridiplantae</taxon>
        <taxon>Streptophyta</taxon>
        <taxon>Embryophyta</taxon>
        <taxon>Tracheophyta</taxon>
        <taxon>Spermatophyta</taxon>
        <taxon>Magnoliopsida</taxon>
        <taxon>eudicotyledons</taxon>
        <taxon>Gunneridae</taxon>
        <taxon>Pentapetalae</taxon>
        <taxon>rosids</taxon>
        <taxon>malvids</taxon>
        <taxon>Malvales</taxon>
        <taxon>Malvaceae</taxon>
        <taxon>Malvoideae</taxon>
        <taxon>Hibiscus</taxon>
    </lineage>
</organism>
<evidence type="ECO:0000313" key="2">
    <source>
        <dbReference type="Proteomes" id="UP001472677"/>
    </source>
</evidence>
<dbReference type="Gene3D" id="3.40.50.1820">
    <property type="entry name" value="alpha/beta hydrolase"/>
    <property type="match status" value="1"/>
</dbReference>
<name>A0ABR2CD82_9ROSI</name>
<comment type="caution">
    <text evidence="1">The sequence shown here is derived from an EMBL/GenBank/DDBJ whole genome shotgun (WGS) entry which is preliminary data.</text>
</comment>
<proteinExistence type="predicted"/>
<dbReference type="Proteomes" id="UP001472677">
    <property type="component" value="Unassembled WGS sequence"/>
</dbReference>
<sequence length="148" mass="17366">MLMLHTREQSKNGHDLTGSMDYESAKRNCKGEYIEVEVGIKRCENDLQAISECTEHINPVHILEHSLIAYTTCQKWMFWRISVQKALYVRMLGTIKEWFRCNQSMDYEYDVQSALSYHLRLNSKAYRALYTGFAFARIPLSPILFLLC</sequence>
<dbReference type="EMBL" id="JBBPBM010000055">
    <property type="protein sequence ID" value="KAK8517459.1"/>
    <property type="molecule type" value="Genomic_DNA"/>
</dbReference>